<protein>
    <recommendedName>
        <fullName evidence="9">Phosphoribulokinase</fullName>
        <ecNumber evidence="9">2.7.1.19</ecNumber>
    </recommendedName>
</protein>
<name>A0A7R8WS69_9CRUS</name>
<dbReference type="GO" id="GO:0005524">
    <property type="term" value="F:ATP binding"/>
    <property type="evidence" value="ECO:0007669"/>
    <property type="project" value="UniProtKB-KW"/>
</dbReference>
<dbReference type="OrthoDB" id="10403986at2759"/>
<gene>
    <name evidence="10" type="ORF">CTOB1V02_LOCUS14989</name>
</gene>
<evidence type="ECO:0000256" key="8">
    <source>
        <dbReference type="ARBA" id="ARBA00047663"/>
    </source>
</evidence>
<dbReference type="InterPro" id="IPR027417">
    <property type="entry name" value="P-loop_NTPase"/>
</dbReference>
<sequence>MATDWEPYAEHAYHALRDHPAFSNTEATQPYSERPAFRPITKFEMRGQRLGHKQHPIVAVTGSSGAGTSTVKHAFEAIFRRENFKPVVIEGDSFHRYDRMAMKAEMAKAETEGRNLSHFGPRANDFKKLEELFAQYAETGTGQRRLYLHNDAEAESYPGLNAGQFTPWEDLPGNTDLLFYEGLHGMVAGDGYNVAQHVDLGIGVVPIINLEWIQKIFRDNSERGYSAEATVDTILRRMPDYINHITPQFSRTDINFQRVATVDTSNPFIARDIPTPDESFVVIRFADPKKFDIDFPRLLSIFKDSFMSRRNTIVVPGGKMGLAMEIILAPIIQRMISEAKK</sequence>
<dbReference type="InterPro" id="IPR006083">
    <property type="entry name" value="PRK/URK"/>
</dbReference>
<dbReference type="InterPro" id="IPR003358">
    <property type="entry name" value="tRNA_(Gua-N-7)_MeTrfase_Trmb"/>
</dbReference>
<dbReference type="GO" id="GO:0005975">
    <property type="term" value="P:carbohydrate metabolic process"/>
    <property type="evidence" value="ECO:0007669"/>
    <property type="project" value="InterPro"/>
</dbReference>
<accession>A0A7R8WS69</accession>
<organism evidence="10">
    <name type="scientific">Cyprideis torosa</name>
    <dbReference type="NCBI Taxonomy" id="163714"/>
    <lineage>
        <taxon>Eukaryota</taxon>
        <taxon>Metazoa</taxon>
        <taxon>Ecdysozoa</taxon>
        <taxon>Arthropoda</taxon>
        <taxon>Crustacea</taxon>
        <taxon>Oligostraca</taxon>
        <taxon>Ostracoda</taxon>
        <taxon>Podocopa</taxon>
        <taxon>Podocopida</taxon>
        <taxon>Cytherocopina</taxon>
        <taxon>Cytheroidea</taxon>
        <taxon>Cytherideidae</taxon>
        <taxon>Cyprideis</taxon>
    </lineage>
</organism>
<comment type="catalytic activity">
    <reaction evidence="8 9">
        <text>D-ribulose 5-phosphate + ATP = D-ribulose 1,5-bisphosphate + ADP + H(+)</text>
        <dbReference type="Rhea" id="RHEA:19365"/>
        <dbReference type="ChEBI" id="CHEBI:15378"/>
        <dbReference type="ChEBI" id="CHEBI:30616"/>
        <dbReference type="ChEBI" id="CHEBI:57870"/>
        <dbReference type="ChEBI" id="CHEBI:58121"/>
        <dbReference type="ChEBI" id="CHEBI:456216"/>
        <dbReference type="EC" id="2.7.1.19"/>
    </reaction>
</comment>
<keyword evidence="2" id="KW-0489">Methyltransferase</keyword>
<reference evidence="10" key="1">
    <citation type="submission" date="2020-11" db="EMBL/GenBank/DDBJ databases">
        <authorList>
            <person name="Tran Van P."/>
        </authorList>
    </citation>
    <scope>NUCLEOTIDE SEQUENCE</scope>
</reference>
<dbReference type="EMBL" id="OB685434">
    <property type="protein sequence ID" value="CAD7237174.1"/>
    <property type="molecule type" value="Genomic_DNA"/>
</dbReference>
<dbReference type="InterPro" id="IPR006082">
    <property type="entry name" value="PRK"/>
</dbReference>
<dbReference type="PROSITE" id="PS51625">
    <property type="entry name" value="SAM_MT_TRMB"/>
    <property type="match status" value="1"/>
</dbReference>
<evidence type="ECO:0000256" key="1">
    <source>
        <dbReference type="ARBA" id="ARBA00009719"/>
    </source>
</evidence>
<evidence type="ECO:0000256" key="2">
    <source>
        <dbReference type="ARBA" id="ARBA00022603"/>
    </source>
</evidence>
<evidence type="ECO:0000256" key="3">
    <source>
        <dbReference type="ARBA" id="ARBA00022679"/>
    </source>
</evidence>
<evidence type="ECO:0000256" key="5">
    <source>
        <dbReference type="ARBA" id="ARBA00022741"/>
    </source>
</evidence>
<dbReference type="PROSITE" id="PS00567">
    <property type="entry name" value="PHOSPHORIBULOKINASE"/>
    <property type="match status" value="1"/>
</dbReference>
<dbReference type="Pfam" id="PF02390">
    <property type="entry name" value="Methyltransf_4"/>
    <property type="match status" value="1"/>
</dbReference>
<keyword evidence="7" id="KW-0067">ATP-binding</keyword>
<dbReference type="NCBIfam" id="NF011997">
    <property type="entry name" value="PRK15453.1"/>
    <property type="match status" value="1"/>
</dbReference>
<evidence type="ECO:0000256" key="6">
    <source>
        <dbReference type="ARBA" id="ARBA00022777"/>
    </source>
</evidence>
<dbReference type="SUPFAM" id="SSF52540">
    <property type="entry name" value="P-loop containing nucleoside triphosphate hydrolases"/>
    <property type="match status" value="1"/>
</dbReference>
<keyword evidence="5" id="KW-0547">Nucleotide-binding</keyword>
<dbReference type="EC" id="2.7.1.19" evidence="9"/>
<comment type="similarity">
    <text evidence="1 9">Belongs to the phosphoribulokinase family.</text>
</comment>
<dbReference type="PRINTS" id="PR00478">
    <property type="entry name" value="PHRIBLKINASE"/>
</dbReference>
<dbReference type="Pfam" id="PF00485">
    <property type="entry name" value="PRK"/>
    <property type="match status" value="1"/>
</dbReference>
<evidence type="ECO:0000313" key="10">
    <source>
        <dbReference type="EMBL" id="CAD7237174.1"/>
    </source>
</evidence>
<dbReference type="GO" id="GO:0008974">
    <property type="term" value="F:phosphoribulokinase activity"/>
    <property type="evidence" value="ECO:0007669"/>
    <property type="project" value="UniProtKB-EC"/>
</dbReference>
<keyword evidence="6" id="KW-0418">Kinase</keyword>
<evidence type="ECO:0000256" key="7">
    <source>
        <dbReference type="ARBA" id="ARBA00022840"/>
    </source>
</evidence>
<keyword evidence="4" id="KW-0949">S-adenosyl-L-methionine</keyword>
<dbReference type="AlphaFoldDB" id="A0A7R8WS69"/>
<dbReference type="Gene3D" id="3.40.50.300">
    <property type="entry name" value="P-loop containing nucleotide triphosphate hydrolases"/>
    <property type="match status" value="1"/>
</dbReference>
<proteinExistence type="inferred from homology"/>
<evidence type="ECO:0000256" key="4">
    <source>
        <dbReference type="ARBA" id="ARBA00022691"/>
    </source>
</evidence>
<dbReference type="GO" id="GO:0008176">
    <property type="term" value="F:tRNA (guanine(46)-N7)-methyltransferase activity"/>
    <property type="evidence" value="ECO:0007669"/>
    <property type="project" value="InterPro"/>
</dbReference>
<dbReference type="UniPathway" id="UPA00116"/>
<keyword evidence="3" id="KW-0808">Transferase</keyword>
<evidence type="ECO:0000256" key="9">
    <source>
        <dbReference type="RuleBase" id="RU004082"/>
    </source>
</evidence>